<accession>A0A553JEK9</accession>
<dbReference type="RefSeq" id="WP_144042801.1">
    <property type="nucleotide sequence ID" value="NZ_BMPL01000058.1"/>
</dbReference>
<organism evidence="1 2">
    <name type="scientific">Shewanella hanedai</name>
    <name type="common">Alteromonas hanedai</name>
    <dbReference type="NCBI Taxonomy" id="25"/>
    <lineage>
        <taxon>Bacteria</taxon>
        <taxon>Pseudomonadati</taxon>
        <taxon>Pseudomonadota</taxon>
        <taxon>Gammaproteobacteria</taxon>
        <taxon>Alteromonadales</taxon>
        <taxon>Shewanellaceae</taxon>
        <taxon>Shewanella</taxon>
    </lineage>
</organism>
<gene>
    <name evidence="1" type="ORF">FN961_24670</name>
</gene>
<evidence type="ECO:0000313" key="1">
    <source>
        <dbReference type="EMBL" id="TRY10898.1"/>
    </source>
</evidence>
<dbReference type="EMBL" id="VKGK01000053">
    <property type="protein sequence ID" value="TRY10898.1"/>
    <property type="molecule type" value="Genomic_DNA"/>
</dbReference>
<proteinExistence type="predicted"/>
<sequence>MNNHEKRLDNMISDLPKTLAPESDLWEAIERQLDAPQTKPKNHWRTLAVASVIALCLLIGQQVLYPEHDTPDTNQFLLASIEDIQMQHANQVAELHLLAQKTNWQSNPFSSPVETGIKQLREAATLIYQSLKLNPTDQQLWQLWLWTHSREIELLTQAQFLHVIPDQNGAII</sequence>
<dbReference type="Proteomes" id="UP000318126">
    <property type="component" value="Unassembled WGS sequence"/>
</dbReference>
<reference evidence="2" key="1">
    <citation type="submission" date="2019-07" db="EMBL/GenBank/DDBJ databases">
        <title>Shewanella sp. YLB-08 draft genomic sequence.</title>
        <authorList>
            <person name="Yu L."/>
        </authorList>
    </citation>
    <scope>NUCLEOTIDE SEQUENCE [LARGE SCALE GENOMIC DNA]</scope>
    <source>
        <strain evidence="2">JCM 20706</strain>
    </source>
</reference>
<keyword evidence="2" id="KW-1185">Reference proteome</keyword>
<comment type="caution">
    <text evidence="1">The sequence shown here is derived from an EMBL/GenBank/DDBJ whole genome shotgun (WGS) entry which is preliminary data.</text>
</comment>
<evidence type="ECO:0000313" key="2">
    <source>
        <dbReference type="Proteomes" id="UP000318126"/>
    </source>
</evidence>
<name>A0A553JEK9_SHEHA</name>
<protein>
    <submittedName>
        <fullName evidence="1">Uncharacterized protein</fullName>
    </submittedName>
</protein>
<dbReference type="AlphaFoldDB" id="A0A553JEK9"/>
<dbReference type="OrthoDB" id="6272562at2"/>